<evidence type="ECO:0000313" key="2">
    <source>
        <dbReference type="EMBL" id="KAF0766375.1"/>
    </source>
</evidence>
<gene>
    <name evidence="2" type="ORF">FWK35_00011998</name>
</gene>
<accession>A0A6G0Z7T8</accession>
<keyword evidence="1" id="KW-1133">Transmembrane helix</keyword>
<dbReference type="GO" id="GO:0016301">
    <property type="term" value="F:kinase activity"/>
    <property type="evidence" value="ECO:0007669"/>
    <property type="project" value="UniProtKB-KW"/>
</dbReference>
<keyword evidence="1" id="KW-0812">Transmembrane</keyword>
<evidence type="ECO:0000313" key="3">
    <source>
        <dbReference type="Proteomes" id="UP000478052"/>
    </source>
</evidence>
<dbReference type="Gene3D" id="1.20.140.150">
    <property type="match status" value="1"/>
</dbReference>
<evidence type="ECO:0000256" key="1">
    <source>
        <dbReference type="SAM" id="Phobius"/>
    </source>
</evidence>
<sequence length="116" mass="12894">MIGKHFLEFTVAATWSRDGRVTTAVTRWYCGWVEGEMCAVSRAPENVSRTSVAFGVASLAILLTGFVTGSWVTTREPYRVPGTDSAYTAAAFRIGLWKICPTLRKTNSTMSEYHMF</sequence>
<proteinExistence type="predicted"/>
<organism evidence="2 3">
    <name type="scientific">Aphis craccivora</name>
    <name type="common">Cowpea aphid</name>
    <dbReference type="NCBI Taxonomy" id="307492"/>
    <lineage>
        <taxon>Eukaryota</taxon>
        <taxon>Metazoa</taxon>
        <taxon>Ecdysozoa</taxon>
        <taxon>Arthropoda</taxon>
        <taxon>Hexapoda</taxon>
        <taxon>Insecta</taxon>
        <taxon>Pterygota</taxon>
        <taxon>Neoptera</taxon>
        <taxon>Paraneoptera</taxon>
        <taxon>Hemiptera</taxon>
        <taxon>Sternorrhyncha</taxon>
        <taxon>Aphidomorpha</taxon>
        <taxon>Aphidoidea</taxon>
        <taxon>Aphididae</taxon>
        <taxon>Aphidini</taxon>
        <taxon>Aphis</taxon>
        <taxon>Aphis</taxon>
    </lineage>
</organism>
<name>A0A6G0Z7T8_APHCR</name>
<keyword evidence="2" id="KW-0808">Transferase</keyword>
<dbReference type="EMBL" id="VUJU01001206">
    <property type="protein sequence ID" value="KAF0766375.1"/>
    <property type="molecule type" value="Genomic_DNA"/>
</dbReference>
<dbReference type="Proteomes" id="UP000478052">
    <property type="component" value="Unassembled WGS sequence"/>
</dbReference>
<dbReference type="AlphaFoldDB" id="A0A6G0Z7T8"/>
<keyword evidence="1" id="KW-0472">Membrane</keyword>
<keyword evidence="3" id="KW-1185">Reference proteome</keyword>
<protein>
    <submittedName>
        <fullName evidence="2">MOB kinase activator-like 2</fullName>
    </submittedName>
</protein>
<dbReference type="OrthoDB" id="5917530at2759"/>
<reference evidence="2 3" key="1">
    <citation type="submission" date="2019-08" db="EMBL/GenBank/DDBJ databases">
        <title>Whole genome of Aphis craccivora.</title>
        <authorList>
            <person name="Voronova N.V."/>
            <person name="Shulinski R.S."/>
            <person name="Bandarenka Y.V."/>
            <person name="Zhorov D.G."/>
            <person name="Warner D."/>
        </authorList>
    </citation>
    <scope>NUCLEOTIDE SEQUENCE [LARGE SCALE GENOMIC DNA]</scope>
    <source>
        <strain evidence="2">180601</strain>
        <tissue evidence="2">Whole Body</tissue>
    </source>
</reference>
<feature type="transmembrane region" description="Helical" evidence="1">
    <location>
        <begin position="52"/>
        <end position="72"/>
    </location>
</feature>
<keyword evidence="2" id="KW-0418">Kinase</keyword>
<comment type="caution">
    <text evidence="2">The sequence shown here is derived from an EMBL/GenBank/DDBJ whole genome shotgun (WGS) entry which is preliminary data.</text>
</comment>